<protein>
    <submittedName>
        <fullName evidence="3">SIS domain-containing protein</fullName>
    </submittedName>
</protein>
<feature type="compositionally biased region" description="Low complexity" evidence="1">
    <location>
        <begin position="27"/>
        <end position="38"/>
    </location>
</feature>
<dbReference type="Gene3D" id="3.40.50.10490">
    <property type="entry name" value="Glucose-6-phosphate isomerase like protein, domain 1"/>
    <property type="match status" value="2"/>
</dbReference>
<dbReference type="InterPro" id="IPR050303">
    <property type="entry name" value="GatZ_KbaZ_carbometab"/>
</dbReference>
<name>A0ABY2ILM6_9MICO</name>
<organism evidence="3 4">
    <name type="scientific">Cryobacterium glucosi</name>
    <dbReference type="NCBI Taxonomy" id="1259175"/>
    <lineage>
        <taxon>Bacteria</taxon>
        <taxon>Bacillati</taxon>
        <taxon>Actinomycetota</taxon>
        <taxon>Actinomycetes</taxon>
        <taxon>Micrococcales</taxon>
        <taxon>Microbacteriaceae</taxon>
        <taxon>Cryobacterium</taxon>
    </lineage>
</organism>
<dbReference type="InterPro" id="IPR046348">
    <property type="entry name" value="SIS_dom_sf"/>
</dbReference>
<dbReference type="PANTHER" id="PTHR32502">
    <property type="entry name" value="N-ACETYLGALACTOSAMINE PERMEASE II COMPONENT-RELATED"/>
    <property type="match status" value="1"/>
</dbReference>
<accession>A0ABY2ILM6</accession>
<evidence type="ECO:0000256" key="1">
    <source>
        <dbReference type="SAM" id="MobiDB-lite"/>
    </source>
</evidence>
<reference evidence="3 4" key="1">
    <citation type="submission" date="2019-03" db="EMBL/GenBank/DDBJ databases">
        <title>Genomics of glacier-inhabiting Cryobacterium strains.</title>
        <authorList>
            <person name="Liu Q."/>
            <person name="Xin Y.-H."/>
        </authorList>
    </citation>
    <scope>NUCLEOTIDE SEQUENCE [LARGE SCALE GENOMIC DNA]</scope>
    <source>
        <strain evidence="3 4">MDB1-5</strain>
    </source>
</reference>
<dbReference type="Proteomes" id="UP000297604">
    <property type="component" value="Unassembled WGS sequence"/>
</dbReference>
<evidence type="ECO:0000313" key="3">
    <source>
        <dbReference type="EMBL" id="TFC20332.1"/>
    </source>
</evidence>
<dbReference type="Pfam" id="PF01380">
    <property type="entry name" value="SIS"/>
    <property type="match status" value="1"/>
</dbReference>
<evidence type="ECO:0000313" key="4">
    <source>
        <dbReference type="Proteomes" id="UP000297604"/>
    </source>
</evidence>
<dbReference type="SUPFAM" id="SSF53697">
    <property type="entry name" value="SIS domain"/>
    <property type="match status" value="1"/>
</dbReference>
<sequence length="423" mass="44197">MPSPVSRRSATVPRQPPPSREHSLSNPTATSAPAASATIGHAAGPGSEATVREIAQQPDVWREASANIAAQRTDIDAFLAPLLSQSDLRIVLTGAGTSAFVGDIAAPALSRLLGRRVDAVATTDIVSNPRESFAEDVPTLLVSFARSGNSPESSAATVLADQVLTDVSHLILTCNEDGNLFTDHQGRAHSKVVLMPRRSNDEGFAMTSSFTSMLLSSLLILGGANDDAVAALSTAATQIIDCRQPEIRALAEAGYERIVYIGSGPLTGLARESALKVLELTAGAIVTYYDSSLGFRHGPKAVLDETTLALVYVSSDPYTREYDLDIIAELRTALSPERVVAISSLPLPAADGHSWILSDLAGLDDAFLAVGYIVIAQLLGLSFSLTLGATPDNPFPGGTVNRVVKGVHIHPLSASAGTLTNAS</sequence>
<feature type="region of interest" description="Disordered" evidence="1">
    <location>
        <begin position="1"/>
        <end position="47"/>
    </location>
</feature>
<dbReference type="PROSITE" id="PS51464">
    <property type="entry name" value="SIS"/>
    <property type="match status" value="2"/>
</dbReference>
<feature type="domain" description="SIS" evidence="2">
    <location>
        <begin position="79"/>
        <end position="229"/>
    </location>
</feature>
<keyword evidence="4" id="KW-1185">Reference proteome</keyword>
<dbReference type="PANTHER" id="PTHR32502:SF3">
    <property type="entry name" value="D-GALACTOSAMINE-6-PHOSPHATE DEAMINASE AGAS-RELATED"/>
    <property type="match status" value="1"/>
</dbReference>
<feature type="domain" description="SIS" evidence="2">
    <location>
        <begin position="246"/>
        <end position="394"/>
    </location>
</feature>
<gene>
    <name evidence="3" type="ORF">E3O46_08880</name>
</gene>
<dbReference type="EMBL" id="SOFS01000019">
    <property type="protein sequence ID" value="TFC20332.1"/>
    <property type="molecule type" value="Genomic_DNA"/>
</dbReference>
<evidence type="ECO:0000259" key="2">
    <source>
        <dbReference type="PROSITE" id="PS51464"/>
    </source>
</evidence>
<comment type="caution">
    <text evidence="3">The sequence shown here is derived from an EMBL/GenBank/DDBJ whole genome shotgun (WGS) entry which is preliminary data.</text>
</comment>
<proteinExistence type="predicted"/>
<dbReference type="InterPro" id="IPR001347">
    <property type="entry name" value="SIS_dom"/>
</dbReference>